<dbReference type="PROSITE" id="PS50068">
    <property type="entry name" value="LDLRA_2"/>
    <property type="match status" value="1"/>
</dbReference>
<dbReference type="WBParaSite" id="HPLM_0000049001-mRNA-1">
    <property type="protein sequence ID" value="HPLM_0000049001-mRNA-1"/>
    <property type="gene ID" value="HPLM_0000049001"/>
</dbReference>
<dbReference type="Gene3D" id="4.10.400.10">
    <property type="entry name" value="Low-density Lipoprotein Receptor"/>
    <property type="match status" value="1"/>
</dbReference>
<evidence type="ECO:0000313" key="5">
    <source>
        <dbReference type="Proteomes" id="UP000268014"/>
    </source>
</evidence>
<proteinExistence type="predicted"/>
<dbReference type="GO" id="GO:0060070">
    <property type="term" value="P:canonical Wnt signaling pathway"/>
    <property type="evidence" value="ECO:0007669"/>
    <property type="project" value="TreeGrafter"/>
</dbReference>
<evidence type="ECO:0000313" key="4">
    <source>
        <dbReference type="EMBL" id="VDO05544.1"/>
    </source>
</evidence>
<dbReference type="GO" id="GO:0042813">
    <property type="term" value="F:Wnt receptor activity"/>
    <property type="evidence" value="ECO:0007669"/>
    <property type="project" value="TreeGrafter"/>
</dbReference>
<accession>A0A0N4VT73</accession>
<comment type="caution">
    <text evidence="2">Lacks conserved residue(s) required for the propagation of feature annotation.</text>
</comment>
<evidence type="ECO:0000256" key="2">
    <source>
        <dbReference type="PROSITE-ProRule" id="PRU00124"/>
    </source>
</evidence>
<evidence type="ECO:0000313" key="6">
    <source>
        <dbReference type="WBParaSite" id="HPLM_0000049001-mRNA-1"/>
    </source>
</evidence>
<dbReference type="Gene3D" id="2.120.10.30">
    <property type="entry name" value="TolB, C-terminal domain"/>
    <property type="match status" value="1"/>
</dbReference>
<dbReference type="InterPro" id="IPR011042">
    <property type="entry name" value="6-blade_b-propeller_TolB-like"/>
</dbReference>
<dbReference type="SMART" id="SM00192">
    <property type="entry name" value="LDLa"/>
    <property type="match status" value="1"/>
</dbReference>
<dbReference type="PANTHER" id="PTHR46513:SF13">
    <property type="entry name" value="EGF-LIKE DOMAIN-CONTAINING PROTEIN"/>
    <property type="match status" value="1"/>
</dbReference>
<reference evidence="6" key="1">
    <citation type="submission" date="2017-02" db="UniProtKB">
        <authorList>
            <consortium name="WormBaseParasite"/>
        </authorList>
    </citation>
    <scope>IDENTIFICATION</scope>
</reference>
<dbReference type="InterPro" id="IPR050778">
    <property type="entry name" value="Cueball_EGF_LRP_Nidogen"/>
</dbReference>
<evidence type="ECO:0000256" key="1">
    <source>
        <dbReference type="ARBA" id="ARBA00023157"/>
    </source>
</evidence>
<dbReference type="InterPro" id="IPR002172">
    <property type="entry name" value="LDrepeatLR_classA_rpt"/>
</dbReference>
<dbReference type="CDD" id="cd00112">
    <property type="entry name" value="LDLa"/>
    <property type="match status" value="1"/>
</dbReference>
<dbReference type="PROSITE" id="PS01209">
    <property type="entry name" value="LDLRA_1"/>
    <property type="match status" value="1"/>
</dbReference>
<dbReference type="SUPFAM" id="SSF101898">
    <property type="entry name" value="NHL repeat"/>
    <property type="match status" value="1"/>
</dbReference>
<dbReference type="PANTHER" id="PTHR46513">
    <property type="entry name" value="VITELLOGENIN RECEPTOR-LIKE PROTEIN-RELATED-RELATED"/>
    <property type="match status" value="1"/>
</dbReference>
<dbReference type="InterPro" id="IPR023415">
    <property type="entry name" value="LDLR_class-A_CS"/>
</dbReference>
<dbReference type="GO" id="GO:0017147">
    <property type="term" value="F:Wnt-protein binding"/>
    <property type="evidence" value="ECO:0007669"/>
    <property type="project" value="TreeGrafter"/>
</dbReference>
<keyword evidence="1" id="KW-1015">Disulfide bond</keyword>
<reference evidence="4 5" key="2">
    <citation type="submission" date="2018-11" db="EMBL/GenBank/DDBJ databases">
        <authorList>
            <consortium name="Pathogen Informatics"/>
        </authorList>
    </citation>
    <scope>NUCLEOTIDE SEQUENCE [LARGE SCALE GENOMIC DNA]</scope>
    <source>
        <strain evidence="4 5">MHpl1</strain>
    </source>
</reference>
<dbReference type="SUPFAM" id="SSF57424">
    <property type="entry name" value="LDL receptor-like module"/>
    <property type="match status" value="1"/>
</dbReference>
<protein>
    <submittedName>
        <fullName evidence="6">EGF-like domain-containing protein</fullName>
    </submittedName>
</protein>
<dbReference type="AlphaFoldDB" id="A0A0N4VT73"/>
<keyword evidence="5" id="KW-1185">Reference proteome</keyword>
<name>A0A0N4VT73_HAEPC</name>
<organism evidence="6">
    <name type="scientific">Haemonchus placei</name>
    <name type="common">Barber's pole worm</name>
    <dbReference type="NCBI Taxonomy" id="6290"/>
    <lineage>
        <taxon>Eukaryota</taxon>
        <taxon>Metazoa</taxon>
        <taxon>Ecdysozoa</taxon>
        <taxon>Nematoda</taxon>
        <taxon>Chromadorea</taxon>
        <taxon>Rhabditida</taxon>
        <taxon>Rhabditina</taxon>
        <taxon>Rhabditomorpha</taxon>
        <taxon>Strongyloidea</taxon>
        <taxon>Trichostrongylidae</taxon>
        <taxon>Haemonchus</taxon>
    </lineage>
</organism>
<dbReference type="OrthoDB" id="5868614at2759"/>
<dbReference type="InterPro" id="IPR036055">
    <property type="entry name" value="LDL_receptor-like_sf"/>
</dbReference>
<evidence type="ECO:0000259" key="3">
    <source>
        <dbReference type="SMART" id="SM00181"/>
    </source>
</evidence>
<dbReference type="Pfam" id="PF00057">
    <property type="entry name" value="Ldl_recept_a"/>
    <property type="match status" value="1"/>
</dbReference>
<dbReference type="SMART" id="SM00181">
    <property type="entry name" value="EGF"/>
    <property type="match status" value="1"/>
</dbReference>
<dbReference type="EMBL" id="UZAF01000349">
    <property type="protein sequence ID" value="VDO05544.1"/>
    <property type="molecule type" value="Genomic_DNA"/>
</dbReference>
<dbReference type="GO" id="GO:0005886">
    <property type="term" value="C:plasma membrane"/>
    <property type="evidence" value="ECO:0007669"/>
    <property type="project" value="TreeGrafter"/>
</dbReference>
<feature type="domain" description="EGF-like" evidence="3">
    <location>
        <begin position="42"/>
        <end position="79"/>
    </location>
</feature>
<dbReference type="Proteomes" id="UP000268014">
    <property type="component" value="Unassembled WGS sequence"/>
</dbReference>
<dbReference type="STRING" id="6290.A0A0N4VT73"/>
<sequence length="331" mass="36779">MSRAELLHVDIITSHVDIIDFHLSIDGFFVNHNLTTRKDGESCSSRKGGCSNGICVINGHSSALCLCSDGMVLINGQCSVSNAAGPLLVYSRLSPEWIHGVRVAPDGITVSSAMPSILSLKGEALFTIDSVKGEIFFYDDAKSAIYKRSLYGGNVTLVIGNGMPPITETKNRIFKMQILKMIFVNTKVKGQKKTSNFFRLMFYSSTTQLRQHSIIRANLDGTNPTILVSFFSFHPLTMALDVTALKVYWLDPFEFTLHRAGYDGEDMNPSSESEKCGEKTQFMCKHTEQCIDINKVCDGRWDCYDGSDEDIRGICGEYRNKSSDPKSEVEE</sequence>
<gene>
    <name evidence="4" type="ORF">HPLM_LOCUS491</name>
</gene>
<dbReference type="InterPro" id="IPR000742">
    <property type="entry name" value="EGF"/>
</dbReference>